<feature type="compositionally biased region" description="Polar residues" evidence="1">
    <location>
        <begin position="32"/>
        <end position="45"/>
    </location>
</feature>
<dbReference type="InterPro" id="IPR027417">
    <property type="entry name" value="P-loop_NTPase"/>
</dbReference>
<dbReference type="EMBL" id="JAECZO010000085">
    <property type="protein sequence ID" value="KAK7196802.1"/>
    <property type="molecule type" value="Genomic_DNA"/>
</dbReference>
<dbReference type="AlphaFoldDB" id="A0AAW0ERL9"/>
<gene>
    <name evidence="2" type="ORF">NESM_000620600</name>
</gene>
<evidence type="ECO:0000313" key="3">
    <source>
        <dbReference type="Proteomes" id="UP001430356"/>
    </source>
</evidence>
<evidence type="ECO:0008006" key="4">
    <source>
        <dbReference type="Google" id="ProtNLM"/>
    </source>
</evidence>
<feature type="compositionally biased region" description="Basic and acidic residues" evidence="1">
    <location>
        <begin position="323"/>
        <end position="333"/>
    </location>
</feature>
<evidence type="ECO:0000256" key="1">
    <source>
        <dbReference type="SAM" id="MobiDB-lite"/>
    </source>
</evidence>
<dbReference type="Proteomes" id="UP001430356">
    <property type="component" value="Unassembled WGS sequence"/>
</dbReference>
<feature type="region of interest" description="Disordered" evidence="1">
    <location>
        <begin position="1"/>
        <end position="105"/>
    </location>
</feature>
<organism evidence="2 3">
    <name type="scientific">Novymonas esmeraldas</name>
    <dbReference type="NCBI Taxonomy" id="1808958"/>
    <lineage>
        <taxon>Eukaryota</taxon>
        <taxon>Discoba</taxon>
        <taxon>Euglenozoa</taxon>
        <taxon>Kinetoplastea</taxon>
        <taxon>Metakinetoplastina</taxon>
        <taxon>Trypanosomatida</taxon>
        <taxon>Trypanosomatidae</taxon>
        <taxon>Novymonas</taxon>
    </lineage>
</organism>
<feature type="compositionally biased region" description="Low complexity" evidence="1">
    <location>
        <begin position="46"/>
        <end position="61"/>
    </location>
</feature>
<dbReference type="Gene3D" id="3.40.50.300">
    <property type="entry name" value="P-loop containing nucleotide triphosphate hydrolases"/>
    <property type="match status" value="1"/>
</dbReference>
<reference evidence="2 3" key="1">
    <citation type="journal article" date="2021" name="MBio">
        <title>A New Model Trypanosomatid, Novymonas esmeraldas: Genomic Perception of Its 'Candidatus Pandoraea novymonadis' Endosymbiont.</title>
        <authorList>
            <person name="Zakharova A."/>
            <person name="Saura A."/>
            <person name="Butenko A."/>
            <person name="Podesvova L."/>
            <person name="Warmusova S."/>
            <person name="Kostygov A.Y."/>
            <person name="Nenarokova A."/>
            <person name="Lukes J."/>
            <person name="Opperdoes F.R."/>
            <person name="Yurchenko V."/>
        </authorList>
    </citation>
    <scope>NUCLEOTIDE SEQUENCE [LARGE SCALE GENOMIC DNA]</scope>
    <source>
        <strain evidence="2 3">E262AT.01</strain>
    </source>
</reference>
<comment type="caution">
    <text evidence="2">The sequence shown here is derived from an EMBL/GenBank/DDBJ whole genome shotgun (WGS) entry which is preliminary data.</text>
</comment>
<feature type="region of interest" description="Disordered" evidence="1">
    <location>
        <begin position="323"/>
        <end position="342"/>
    </location>
</feature>
<sequence length="955" mass="99550">MPPRREVPRAGPTTRSAKVRATTAVAAGGSARPQTTSSAEATRQRSGAPSSAGGGAVAAAPTGRKRGRQPPCAAPPSPGAASAREKTGAAPLRPTSTATVACTEAPPLLRRATDVLEDGGAAGALSLLQRHLPPPTATAPTDAEQSGDDTAAMAAFLADAQSHLSRHVCARLARLTTATSHGFLNVAALGEAALASPPPSSPAAAEQLLDRQEDAYRTLRATIAASCALGHRSCQVLWGPRGSGKHRLLRLLAHEVRQTPNTVVLELHGRLLADDEAALGVIAQQLLLFLKSPQSAQLRATHYLLRTGTFGFGQLFHFDRHMQRDDSDSHGDGGDDDVTAGGDGAAAAASVAGALPRGAGRGRARPGNRTGVGRGGTGAAAHVVDGDDADDVVAESGSEVLVTSTMTYLTGGAASALPHLQRALLLLKGQGASIVVCIRDIDVFCIRCDQLLYVLSGLMHDGDGGGDGNGGSGSGRGSGSGGGGGLSLVLASAAPDIRQLEKRLSSRLTCETRYVPLLPWSPRVLLAATLHTTAQDGFGQVRLMELTRARGALVAALRSEATQLRLGAESRGRRRGKDQEHERLTASMADLEARLHACDATLRKVHALRRHLLGSADLDASSVATVTAAAPPLGFVESSGWRSPPPPTTTAAGAAAPLPTAARGWSVHSLRSHPSLTMEVQCVMCEELLRQLRGATPLACGPGRASASLSQLATELSAELELQCSTGATALTVLTSLLCRAASGAVDLLGDGGRRVLLQWLRARLQSEPVALSAAASASATSPAAAPDAIVDQWRAATLTTTPVVASTVYARRCTALPPLSLLPPLLHDLLGDGQLVGMGYGSREVLLLLFYMHLHHTSGLRQRTVADLLEDVSSSLGTKAAAALDRSAFRYAVRLLCRWRLLRVVEAHAQLLEICSSGARLRDFLLEVLSTRPEWCEEELGLDARERMRLRNLV</sequence>
<keyword evidence="3" id="KW-1185">Reference proteome</keyword>
<evidence type="ECO:0000313" key="2">
    <source>
        <dbReference type="EMBL" id="KAK7196802.1"/>
    </source>
</evidence>
<name>A0AAW0ERL9_9TRYP</name>
<accession>A0AAW0ERL9</accession>
<proteinExistence type="predicted"/>
<protein>
    <recommendedName>
        <fullName evidence="4">Orc1-like AAA ATPase domain-containing protein</fullName>
    </recommendedName>
</protein>
<feature type="region of interest" description="Disordered" evidence="1">
    <location>
        <begin position="356"/>
        <end position="383"/>
    </location>
</feature>